<keyword evidence="6" id="KW-1133">Transmembrane helix</keyword>
<dbReference type="GO" id="GO:0005783">
    <property type="term" value="C:endoplasmic reticulum"/>
    <property type="evidence" value="ECO:0007669"/>
    <property type="project" value="TreeGrafter"/>
</dbReference>
<proteinExistence type="inferred from homology"/>
<dbReference type="OrthoDB" id="342981at2759"/>
<protein>
    <submittedName>
        <fullName evidence="12">Syntaxin-18-like</fullName>
    </submittedName>
</protein>
<keyword evidence="8" id="KW-0472">Membrane</keyword>
<name>A0A6P6YMH9_DERPT</name>
<evidence type="ECO:0000256" key="3">
    <source>
        <dbReference type="ARBA" id="ARBA00022448"/>
    </source>
</evidence>
<evidence type="ECO:0000256" key="6">
    <source>
        <dbReference type="ARBA" id="ARBA00022989"/>
    </source>
</evidence>
<dbReference type="GO" id="GO:0015031">
    <property type="term" value="P:protein transport"/>
    <property type="evidence" value="ECO:0007669"/>
    <property type="project" value="UniProtKB-KW"/>
</dbReference>
<evidence type="ECO:0000256" key="4">
    <source>
        <dbReference type="ARBA" id="ARBA00022692"/>
    </source>
</evidence>
<evidence type="ECO:0000259" key="10">
    <source>
        <dbReference type="Pfam" id="PF08292"/>
    </source>
</evidence>
<sequence length="517" mass="60340">MCTYSFSMIVHFDHKFLNKKKMDQTKCFQQIVHTIGNHSNSVVCNGLRNEDKSRQISWKLRELVASITCMKDYLLANQKDYVNIYNSILYLSSKMTDEERDQIDKDVHDFVKLGNDVIKILRVELKSTTSKQQFEHEMNAINLVEMYLQSINDLHNKNKALRLRRNLYMQKFFRLNKSNVNNNNNNNNKTDGIDGLSTSTENQAANKTTIKLRKNQKSSETNNNTLKSSENLNSKTSFYNDYHNEQLLSSNNESMNNCRLAPEEQKQFQLESKQIYDQMNSMNEEVITITKKLAEISKLQELFSENVIKQECDLNNLNLSTITSNESIREGNEQLREAMRKNAGSHVDMHDLLLLLLNRCMYNKVIYNAGLFIIVTSIKGYEILSAIMNKSDLFVNCRFQCMVFNLIEGETMIGKIQECTPQGVTLSLNFYKSLAIDANYLPNPSKFEHNGRRWVWIKKIGIDEHYFSINSKEDARFKILKTRFNRFNLLNQQRVIEPMITMATFKQDLLGPIDWWN</sequence>
<gene>
    <name evidence="12" type="primary">LOC113799742</name>
</gene>
<dbReference type="SUPFAM" id="SSF50249">
    <property type="entry name" value="Nucleic acid-binding proteins"/>
    <property type="match status" value="1"/>
</dbReference>
<evidence type="ECO:0000256" key="9">
    <source>
        <dbReference type="SAM" id="MobiDB-lite"/>
    </source>
</evidence>
<evidence type="ECO:0000313" key="12">
    <source>
        <dbReference type="RefSeq" id="XP_027206234.1"/>
    </source>
</evidence>
<keyword evidence="7" id="KW-0175">Coiled coil</keyword>
<evidence type="ECO:0000313" key="11">
    <source>
        <dbReference type="Proteomes" id="UP000515146"/>
    </source>
</evidence>
<dbReference type="RefSeq" id="XP_027206234.1">
    <property type="nucleotide sequence ID" value="XM_027350433.1"/>
</dbReference>
<dbReference type="InParanoid" id="A0A6P6YMH9"/>
<feature type="region of interest" description="Disordered" evidence="9">
    <location>
        <begin position="178"/>
        <end position="234"/>
    </location>
</feature>
<feature type="compositionally biased region" description="Low complexity" evidence="9">
    <location>
        <begin position="179"/>
        <end position="188"/>
    </location>
</feature>
<feature type="compositionally biased region" description="Polar residues" evidence="9">
    <location>
        <begin position="196"/>
        <end position="209"/>
    </location>
</feature>
<keyword evidence="3" id="KW-0813">Transport</keyword>
<evidence type="ECO:0000256" key="2">
    <source>
        <dbReference type="ARBA" id="ARBA00009063"/>
    </source>
</evidence>
<dbReference type="Gene3D" id="2.40.50.140">
    <property type="entry name" value="Nucleic acid-binding proteins"/>
    <property type="match status" value="1"/>
</dbReference>
<comment type="subcellular location">
    <subcellularLocation>
        <location evidence="1">Membrane</location>
        <topology evidence="1">Single-pass type IV membrane protein</topology>
    </subcellularLocation>
</comment>
<keyword evidence="11" id="KW-1185">Reference proteome</keyword>
<organism evidence="11 12">
    <name type="scientific">Dermatophagoides pteronyssinus</name>
    <name type="common">European house dust mite</name>
    <dbReference type="NCBI Taxonomy" id="6956"/>
    <lineage>
        <taxon>Eukaryota</taxon>
        <taxon>Metazoa</taxon>
        <taxon>Ecdysozoa</taxon>
        <taxon>Arthropoda</taxon>
        <taxon>Chelicerata</taxon>
        <taxon>Arachnida</taxon>
        <taxon>Acari</taxon>
        <taxon>Acariformes</taxon>
        <taxon>Sarcoptiformes</taxon>
        <taxon>Astigmata</taxon>
        <taxon>Psoroptidia</taxon>
        <taxon>Analgoidea</taxon>
        <taxon>Pyroglyphidae</taxon>
        <taxon>Dermatophagoidinae</taxon>
        <taxon>Dermatophagoides</taxon>
    </lineage>
</organism>
<evidence type="ECO:0000256" key="8">
    <source>
        <dbReference type="ARBA" id="ARBA00023136"/>
    </source>
</evidence>
<dbReference type="CTD" id="42933"/>
<evidence type="ECO:0000256" key="5">
    <source>
        <dbReference type="ARBA" id="ARBA00022927"/>
    </source>
</evidence>
<dbReference type="AlphaFoldDB" id="A0A6P6YMH9"/>
<feature type="compositionally biased region" description="Polar residues" evidence="9">
    <location>
        <begin position="218"/>
        <end position="234"/>
    </location>
</feature>
<evidence type="ECO:0000256" key="1">
    <source>
        <dbReference type="ARBA" id="ARBA00004211"/>
    </source>
</evidence>
<dbReference type="InterPro" id="IPR013238">
    <property type="entry name" value="RNA_pol_III_Rbc25"/>
</dbReference>
<dbReference type="PANTHER" id="PTHR15959:SF0">
    <property type="entry name" value="SYNTAXIN-18"/>
    <property type="match status" value="1"/>
</dbReference>
<dbReference type="Pfam" id="PF08292">
    <property type="entry name" value="RNA_pol_Rbc25"/>
    <property type="match status" value="1"/>
</dbReference>
<dbReference type="KEGG" id="dpte:113799742"/>
<dbReference type="GO" id="GO:0006890">
    <property type="term" value="P:retrograde vesicle-mediated transport, Golgi to endoplasmic reticulum"/>
    <property type="evidence" value="ECO:0007669"/>
    <property type="project" value="TreeGrafter"/>
</dbReference>
<keyword evidence="4" id="KW-0812">Transmembrane</keyword>
<dbReference type="Proteomes" id="UP000515146">
    <property type="component" value="Unplaced"/>
</dbReference>
<dbReference type="InterPro" id="IPR012340">
    <property type="entry name" value="NA-bd_OB-fold"/>
</dbReference>
<reference evidence="12" key="1">
    <citation type="submission" date="2025-08" db="UniProtKB">
        <authorList>
            <consortium name="RefSeq"/>
        </authorList>
    </citation>
    <scope>IDENTIFICATION</scope>
    <source>
        <strain evidence="12">Airmid</strain>
    </source>
</reference>
<accession>A0A6P6YMH9</accession>
<dbReference type="GO" id="GO:0031201">
    <property type="term" value="C:SNARE complex"/>
    <property type="evidence" value="ECO:0007669"/>
    <property type="project" value="TreeGrafter"/>
</dbReference>
<evidence type="ECO:0000256" key="7">
    <source>
        <dbReference type="ARBA" id="ARBA00023054"/>
    </source>
</evidence>
<dbReference type="PANTHER" id="PTHR15959">
    <property type="entry name" value="SYNTAXIN-18"/>
    <property type="match status" value="1"/>
</dbReference>
<comment type="similarity">
    <text evidence="2">Belongs to the syntaxin family.</text>
</comment>
<dbReference type="FunCoup" id="A0A6P6YMH9">
    <property type="interactions" value="1477"/>
</dbReference>
<keyword evidence="5" id="KW-0653">Protein transport</keyword>
<feature type="domain" description="RNA polymerase III subunit Rpc25" evidence="10">
    <location>
        <begin position="410"/>
        <end position="486"/>
    </location>
</feature>